<dbReference type="AlphaFoldDB" id="G4TTQ8"/>
<keyword evidence="2" id="KW-0812">Transmembrane</keyword>
<dbReference type="InParanoid" id="G4TTQ8"/>
<keyword evidence="2" id="KW-1133">Transmembrane helix</keyword>
<protein>
    <submittedName>
        <fullName evidence="3">Uncharacterized protein</fullName>
    </submittedName>
</protein>
<dbReference type="OrthoDB" id="4179406at2759"/>
<name>G4TTQ8_SERID</name>
<comment type="caution">
    <text evidence="3">The sequence shown here is derived from an EMBL/GenBank/DDBJ whole genome shotgun (WGS) entry which is preliminary data.</text>
</comment>
<dbReference type="eggNOG" id="ENOG502RZF1">
    <property type="taxonomic scope" value="Eukaryota"/>
</dbReference>
<feature type="region of interest" description="Disordered" evidence="1">
    <location>
        <begin position="1"/>
        <end position="36"/>
    </location>
</feature>
<dbReference type="Proteomes" id="UP000007148">
    <property type="component" value="Unassembled WGS sequence"/>
</dbReference>
<evidence type="ECO:0000313" key="4">
    <source>
        <dbReference type="Proteomes" id="UP000007148"/>
    </source>
</evidence>
<evidence type="ECO:0000256" key="2">
    <source>
        <dbReference type="SAM" id="Phobius"/>
    </source>
</evidence>
<keyword evidence="4" id="KW-1185">Reference proteome</keyword>
<proteinExistence type="predicted"/>
<accession>G4TTQ8</accession>
<organism evidence="3 4">
    <name type="scientific">Serendipita indica (strain DSM 11827)</name>
    <name type="common">Root endophyte fungus</name>
    <name type="synonym">Piriformospora indica</name>
    <dbReference type="NCBI Taxonomy" id="1109443"/>
    <lineage>
        <taxon>Eukaryota</taxon>
        <taxon>Fungi</taxon>
        <taxon>Dikarya</taxon>
        <taxon>Basidiomycota</taxon>
        <taxon>Agaricomycotina</taxon>
        <taxon>Agaricomycetes</taxon>
        <taxon>Sebacinales</taxon>
        <taxon>Serendipitaceae</taxon>
        <taxon>Serendipita</taxon>
    </lineage>
</organism>
<keyword evidence="2" id="KW-0472">Membrane</keyword>
<dbReference type="OMA" id="VMLDRME"/>
<evidence type="ECO:0000313" key="3">
    <source>
        <dbReference type="EMBL" id="CCA74701.1"/>
    </source>
</evidence>
<reference evidence="3 4" key="1">
    <citation type="journal article" date="2011" name="PLoS Pathog.">
        <title>Endophytic Life Strategies Decoded by Genome and Transcriptome Analyses of the Mutualistic Root Symbiont Piriformospora indica.</title>
        <authorList>
            <person name="Zuccaro A."/>
            <person name="Lahrmann U."/>
            <person name="Guldener U."/>
            <person name="Langen G."/>
            <person name="Pfiffi S."/>
            <person name="Biedenkopf D."/>
            <person name="Wong P."/>
            <person name="Samans B."/>
            <person name="Grimm C."/>
            <person name="Basiewicz M."/>
            <person name="Murat C."/>
            <person name="Martin F."/>
            <person name="Kogel K.H."/>
        </authorList>
    </citation>
    <scope>NUCLEOTIDE SEQUENCE [LARGE SCALE GENOMIC DNA]</scope>
    <source>
        <strain evidence="3 4">DSM 11827</strain>
    </source>
</reference>
<dbReference type="STRING" id="1109443.G4TTQ8"/>
<dbReference type="EMBL" id="CAFZ01000345">
    <property type="protein sequence ID" value="CCA74701.1"/>
    <property type="molecule type" value="Genomic_DNA"/>
</dbReference>
<feature type="transmembrane region" description="Helical" evidence="2">
    <location>
        <begin position="75"/>
        <end position="100"/>
    </location>
</feature>
<evidence type="ECO:0000256" key="1">
    <source>
        <dbReference type="SAM" id="MobiDB-lite"/>
    </source>
</evidence>
<sequence length="434" mass="47456">MSSIRKRASREAETDTSEQTSQSSAPKGKTSKASPTRFAGSRDALAANVQDIGAFVILFILDIVKTVLQLMKQPIAFVLVGYIIIVVISYTASYIASLVVTGLAPLCALPLATMVPACRHLSQSTTTQTRAPEPRYPDLVALQTRFETVMESAGLGTNLAMDMKNSEMAVRDLNTLVKLSDLVSKDLLASSLDKFIVSAKDASRHLTRLDSGVGGAVDSILAMDDFAIKTLERIDQHEKSRTILNSVLFPFSSGVSTRKQLMDTFNQAAGLMESNLRRLIEISVATSTILNQLESQLVVIHEIVSREEGNTKMRREEVLADLWTYVGANRAKLANFASHRSLLSQVATYRSAAAVQVGGTLVQLEKLASDLDELRERVSTPLLADEASVPIEVHITTLRKGVQRLSEGRGRARNREEQVLKRILDGPQYPELSS</sequence>
<dbReference type="HOGENOM" id="CLU_026455_1_0_1"/>
<gene>
    <name evidence="3" type="ORF">PIIN_08661</name>
</gene>